<dbReference type="Pfam" id="PF00306">
    <property type="entry name" value="ATP-synt_ab_C"/>
    <property type="match status" value="1"/>
</dbReference>
<evidence type="ECO:0000259" key="13">
    <source>
        <dbReference type="Pfam" id="PF00006"/>
    </source>
</evidence>
<dbReference type="SUPFAM" id="SSF47917">
    <property type="entry name" value="C-terminal domain of alpha and beta subunits of F1 ATP synthase"/>
    <property type="match status" value="1"/>
</dbReference>
<evidence type="ECO:0000256" key="2">
    <source>
        <dbReference type="ARBA" id="ARBA00008936"/>
    </source>
</evidence>
<evidence type="ECO:0000256" key="4">
    <source>
        <dbReference type="ARBA" id="ARBA00022741"/>
    </source>
</evidence>
<evidence type="ECO:0000256" key="10">
    <source>
        <dbReference type="ARBA" id="ARBA00023310"/>
    </source>
</evidence>
<gene>
    <name evidence="15" type="ORF">A2799_02885</name>
</gene>
<keyword evidence="3" id="KW-0813">Transport</keyword>
<dbReference type="Proteomes" id="UP000176850">
    <property type="component" value="Unassembled WGS sequence"/>
</dbReference>
<accession>A0A1F7GJT0</accession>
<evidence type="ECO:0000256" key="6">
    <source>
        <dbReference type="ARBA" id="ARBA00022840"/>
    </source>
</evidence>
<dbReference type="InterPro" id="IPR000793">
    <property type="entry name" value="ATP_synth_asu_C"/>
</dbReference>
<evidence type="ECO:0000313" key="16">
    <source>
        <dbReference type="Proteomes" id="UP000176850"/>
    </source>
</evidence>
<evidence type="ECO:0000256" key="11">
    <source>
        <dbReference type="ARBA" id="ARBA00026013"/>
    </source>
</evidence>
<keyword evidence="7" id="KW-0406">Ion transport</keyword>
<dbReference type="PANTHER" id="PTHR48082:SF2">
    <property type="entry name" value="ATP SYNTHASE SUBUNIT ALPHA, MITOCHONDRIAL"/>
    <property type="match status" value="1"/>
</dbReference>
<evidence type="ECO:0000256" key="9">
    <source>
        <dbReference type="ARBA" id="ARBA00023196"/>
    </source>
</evidence>
<organism evidence="15 16">
    <name type="scientific">Candidatus Roizmanbacteria bacterium RIFCSPHIGHO2_01_FULL_39_24</name>
    <dbReference type="NCBI Taxonomy" id="1802032"/>
    <lineage>
        <taxon>Bacteria</taxon>
        <taxon>Candidatus Roizmaniibacteriota</taxon>
    </lineage>
</organism>
<name>A0A1F7GJT0_9BACT</name>
<dbReference type="InterPro" id="IPR005294">
    <property type="entry name" value="ATP_synth_F1_asu"/>
</dbReference>
<dbReference type="PANTHER" id="PTHR48082">
    <property type="entry name" value="ATP SYNTHASE SUBUNIT ALPHA, MITOCHONDRIAL"/>
    <property type="match status" value="1"/>
</dbReference>
<keyword evidence="6" id="KW-0067">ATP-binding</keyword>
<dbReference type="SUPFAM" id="SSF50615">
    <property type="entry name" value="N-terminal domain of alpha and beta subunits of F1 ATP synthase"/>
    <property type="match status" value="1"/>
</dbReference>
<dbReference type="InterPro" id="IPR000194">
    <property type="entry name" value="ATPase_F1/V1/A1_a/bsu_nucl-bd"/>
</dbReference>
<sequence>MTYEDYLKKTGEYGEVTDIKLPLVTVVGIPTCSLSEIVYFQSGIVGQVFAIHRSHIEIILFNKKSPAMAERVVRTGEKLSVPVGIELLGHSINPIGENLLGGASIKTKTYRPLDGPLPGITARASIKKPLHTGVTLVDMLLPLGKGQKQLIIGDRKTGKTSLLLTMLKAQVLDGAVVIYTGIGKKQSDIKHILSYLEKENIAHKTVLVASTSSDSPGMIYLTPFTAMSIAEGFRDLGMDVVVVFDDLSTHAKFYREMSLIGKRFPGRESYPGDIFFTHSRLLERAGNFKIEKGEVSITALPVVETIESDLTSYIATNIMSMTDGHIFFDQGTFAKGRRPAINVPLSVTRVGRQAQSPLKRDINQKLTAFISLFEQMENLSHFGAELSGKVQNTLKTGEKLNVLFNQGKHTIIPEGVQLVVFALIWGNMIEDIDATVLEEKITKLSDPKAVALIKDITSGVNLDELLLKANQKKPELEQFLGVFKTVVTETVTTTPAPPTEPGSPDDKNKPTQTTQTTEFSQTDSVLFVPIEDKKTRDM</sequence>
<dbReference type="GO" id="GO:0005524">
    <property type="term" value="F:ATP binding"/>
    <property type="evidence" value="ECO:0007669"/>
    <property type="project" value="UniProtKB-KW"/>
</dbReference>
<proteinExistence type="inferred from homology"/>
<keyword evidence="8" id="KW-0472">Membrane</keyword>
<dbReference type="FunFam" id="3.40.50.300:FF:002432">
    <property type="entry name" value="ATP synthase subunit alpha, mitochondrial"/>
    <property type="match status" value="1"/>
</dbReference>
<dbReference type="InterPro" id="IPR036121">
    <property type="entry name" value="ATPase_F1/V1/A1_a/bsu_N_sf"/>
</dbReference>
<dbReference type="InterPro" id="IPR027417">
    <property type="entry name" value="P-loop_NTPase"/>
</dbReference>
<evidence type="ECO:0008006" key="17">
    <source>
        <dbReference type="Google" id="ProtNLM"/>
    </source>
</evidence>
<dbReference type="GO" id="GO:0043531">
    <property type="term" value="F:ADP binding"/>
    <property type="evidence" value="ECO:0007669"/>
    <property type="project" value="TreeGrafter"/>
</dbReference>
<comment type="subcellular location">
    <subcellularLocation>
        <location evidence="1">Membrane</location>
    </subcellularLocation>
</comment>
<keyword evidence="5" id="KW-0375">Hydrogen ion transport</keyword>
<feature type="domain" description="ATPase F1/V1/A1 complex alpha/beta subunit nucleotide-binding" evidence="13">
    <location>
        <begin position="133"/>
        <end position="347"/>
    </location>
</feature>
<dbReference type="GO" id="GO:0046933">
    <property type="term" value="F:proton-transporting ATP synthase activity, rotational mechanism"/>
    <property type="evidence" value="ECO:0007669"/>
    <property type="project" value="InterPro"/>
</dbReference>
<dbReference type="Pfam" id="PF00006">
    <property type="entry name" value="ATP-synt_ab"/>
    <property type="match status" value="1"/>
</dbReference>
<feature type="region of interest" description="Disordered" evidence="12">
    <location>
        <begin position="492"/>
        <end position="523"/>
    </location>
</feature>
<dbReference type="AlphaFoldDB" id="A0A1F7GJT0"/>
<evidence type="ECO:0000256" key="5">
    <source>
        <dbReference type="ARBA" id="ARBA00022781"/>
    </source>
</evidence>
<comment type="subunit">
    <text evidence="11">F-type ATPases have 2 components, CF(1) - the catalytic core - and CF(0) - the membrane proton channel. CF(1) has five subunits: alpha(3), beta(3), gamma(1), delta(1), epsilon(1). CF(0) has four main subunits: a(1), b(1), b'(1) and c(9-12).</text>
</comment>
<comment type="caution">
    <text evidence="15">The sequence shown here is derived from an EMBL/GenBank/DDBJ whole genome shotgun (WGS) entry which is preliminary data.</text>
</comment>
<dbReference type="SUPFAM" id="SSF52540">
    <property type="entry name" value="P-loop containing nucleoside triphosphate hydrolases"/>
    <property type="match status" value="1"/>
</dbReference>
<keyword evidence="9" id="KW-0139">CF(1)</keyword>
<evidence type="ECO:0000256" key="8">
    <source>
        <dbReference type="ARBA" id="ARBA00023136"/>
    </source>
</evidence>
<protein>
    <recommendedName>
        <fullName evidence="17">ATPase F1/V1/A1 complex alpha/beta subunit nucleotide-binding domain-containing protein</fullName>
    </recommendedName>
</protein>
<reference evidence="15 16" key="1">
    <citation type="journal article" date="2016" name="Nat. Commun.">
        <title>Thousands of microbial genomes shed light on interconnected biogeochemical processes in an aquifer system.</title>
        <authorList>
            <person name="Anantharaman K."/>
            <person name="Brown C.T."/>
            <person name="Hug L.A."/>
            <person name="Sharon I."/>
            <person name="Castelle C.J."/>
            <person name="Probst A.J."/>
            <person name="Thomas B.C."/>
            <person name="Singh A."/>
            <person name="Wilkins M.J."/>
            <person name="Karaoz U."/>
            <person name="Brodie E.L."/>
            <person name="Williams K.H."/>
            <person name="Hubbard S.S."/>
            <person name="Banfield J.F."/>
        </authorList>
    </citation>
    <scope>NUCLEOTIDE SEQUENCE [LARGE SCALE GENOMIC DNA]</scope>
</reference>
<dbReference type="Gene3D" id="3.40.50.12240">
    <property type="match status" value="1"/>
</dbReference>
<evidence type="ECO:0000256" key="7">
    <source>
        <dbReference type="ARBA" id="ARBA00023065"/>
    </source>
</evidence>
<dbReference type="EMBL" id="MFZH01000018">
    <property type="protein sequence ID" value="OGK19105.1"/>
    <property type="molecule type" value="Genomic_DNA"/>
</dbReference>
<feature type="domain" description="ATP synthase alpha subunit C-terminal" evidence="14">
    <location>
        <begin position="356"/>
        <end position="445"/>
    </location>
</feature>
<evidence type="ECO:0000259" key="14">
    <source>
        <dbReference type="Pfam" id="PF00306"/>
    </source>
</evidence>
<keyword evidence="10" id="KW-0066">ATP synthesis</keyword>
<evidence type="ECO:0000256" key="1">
    <source>
        <dbReference type="ARBA" id="ARBA00004370"/>
    </source>
</evidence>
<keyword evidence="4" id="KW-0547">Nucleotide-binding</keyword>
<evidence type="ECO:0000256" key="3">
    <source>
        <dbReference type="ARBA" id="ARBA00022448"/>
    </source>
</evidence>
<comment type="similarity">
    <text evidence="2">Belongs to the ATPase alpha/beta chains family.</text>
</comment>
<evidence type="ECO:0000313" key="15">
    <source>
        <dbReference type="EMBL" id="OGK19105.1"/>
    </source>
</evidence>
<evidence type="ECO:0000256" key="12">
    <source>
        <dbReference type="SAM" id="MobiDB-lite"/>
    </source>
</evidence>
<dbReference type="GO" id="GO:0045259">
    <property type="term" value="C:proton-transporting ATP synthase complex"/>
    <property type="evidence" value="ECO:0007669"/>
    <property type="project" value="UniProtKB-KW"/>
</dbReference>